<proteinExistence type="predicted"/>
<protein>
    <recommendedName>
        <fullName evidence="3">VPLPA-CTERM sorting domain-containing protein</fullName>
    </recommendedName>
</protein>
<accession>A0A2W4T0K8</accession>
<evidence type="ECO:0000313" key="1">
    <source>
        <dbReference type="EMBL" id="PZN80940.1"/>
    </source>
</evidence>
<organism evidence="1 2">
    <name type="scientific">Candidatus Methylumidiphilus alinenensis</name>
    <dbReference type="NCBI Taxonomy" id="2202197"/>
    <lineage>
        <taxon>Bacteria</taxon>
        <taxon>Pseudomonadati</taxon>
        <taxon>Pseudomonadota</taxon>
        <taxon>Gammaproteobacteria</taxon>
        <taxon>Methylococcales</taxon>
        <taxon>Candidatus Methylumidiphilus</taxon>
    </lineage>
</organism>
<evidence type="ECO:0000313" key="2">
    <source>
        <dbReference type="Proteomes" id="UP000249396"/>
    </source>
</evidence>
<gene>
    <name evidence="1" type="ORF">DM484_09030</name>
</gene>
<comment type="caution">
    <text evidence="1">The sequence shown here is derived from an EMBL/GenBank/DDBJ whole genome shotgun (WGS) entry which is preliminary data.</text>
</comment>
<dbReference type="EMBL" id="QJPH01000276">
    <property type="protein sequence ID" value="PZN80940.1"/>
    <property type="molecule type" value="Genomic_DNA"/>
</dbReference>
<name>A0A2W4T0K8_9GAMM</name>
<evidence type="ECO:0008006" key="3">
    <source>
        <dbReference type="Google" id="ProtNLM"/>
    </source>
</evidence>
<sequence length="118" mass="12309">MESNGVFTTLNAPGTVYTDAYSINASGQVAGLYWNGRGNHGFVESNGVFTTLNVPGVYGNAAVSINDSGQIAGYYFDYSGYSESFVATPTNATTPIPSAIWLVGSALAGLIGFGRRHV</sequence>
<reference evidence="1 2" key="1">
    <citation type="journal article" date="2018" name="Aquat. Microb. Ecol.">
        <title>Gammaproteobacterial methanotrophs dominate.</title>
        <authorList>
            <person name="Rissanen A.J."/>
            <person name="Saarenheimo J."/>
            <person name="Tiirola M."/>
            <person name="Peura S."/>
            <person name="Aalto S.L."/>
            <person name="Karvinen A."/>
            <person name="Nykanen H."/>
        </authorList>
    </citation>
    <scope>NUCLEOTIDE SEQUENCE [LARGE SCALE GENOMIC DNA]</scope>
    <source>
        <strain evidence="1">AMbin10</strain>
    </source>
</reference>
<dbReference type="AlphaFoldDB" id="A0A2W4T0K8"/>
<dbReference type="Proteomes" id="UP000249396">
    <property type="component" value="Unassembled WGS sequence"/>
</dbReference>